<dbReference type="EMBL" id="QCZH01000003">
    <property type="protein sequence ID" value="PWA10604.1"/>
    <property type="molecule type" value="Genomic_DNA"/>
</dbReference>
<evidence type="ECO:0000313" key="3">
    <source>
        <dbReference type="Proteomes" id="UP000245618"/>
    </source>
</evidence>
<keyword evidence="1" id="KW-0472">Membrane</keyword>
<feature type="transmembrane region" description="Helical" evidence="1">
    <location>
        <begin position="168"/>
        <end position="189"/>
    </location>
</feature>
<comment type="caution">
    <text evidence="2">The sequence shown here is derived from an EMBL/GenBank/DDBJ whole genome shotgun (WGS) entry which is preliminary data.</text>
</comment>
<reference evidence="2 3" key="1">
    <citation type="submission" date="2018-04" db="EMBL/GenBank/DDBJ databases">
        <title>Flavobacterium sp. nov., isolated from glacier ice.</title>
        <authorList>
            <person name="Liu Q."/>
            <person name="Xin Y.-H."/>
        </authorList>
    </citation>
    <scope>NUCLEOTIDE SEQUENCE [LARGE SCALE GENOMIC DNA]</scope>
    <source>
        <strain evidence="2 3">LB2P30</strain>
    </source>
</reference>
<dbReference type="OrthoDB" id="1377116at2"/>
<organism evidence="2 3">
    <name type="scientific">Flavobacterium laiguense</name>
    <dbReference type="NCBI Taxonomy" id="2169409"/>
    <lineage>
        <taxon>Bacteria</taxon>
        <taxon>Pseudomonadati</taxon>
        <taxon>Bacteroidota</taxon>
        <taxon>Flavobacteriia</taxon>
        <taxon>Flavobacteriales</taxon>
        <taxon>Flavobacteriaceae</taxon>
        <taxon>Flavobacterium</taxon>
    </lineage>
</organism>
<feature type="transmembrane region" description="Helical" evidence="1">
    <location>
        <begin position="195"/>
        <end position="214"/>
    </location>
</feature>
<gene>
    <name evidence="2" type="ORF">DB891_05100</name>
</gene>
<dbReference type="Proteomes" id="UP000245618">
    <property type="component" value="Unassembled WGS sequence"/>
</dbReference>
<feature type="transmembrane region" description="Helical" evidence="1">
    <location>
        <begin position="7"/>
        <end position="23"/>
    </location>
</feature>
<keyword evidence="3" id="KW-1185">Reference proteome</keyword>
<evidence type="ECO:0000313" key="2">
    <source>
        <dbReference type="EMBL" id="PWA10604.1"/>
    </source>
</evidence>
<evidence type="ECO:0000256" key="1">
    <source>
        <dbReference type="SAM" id="Phobius"/>
    </source>
</evidence>
<name>A0A2U1K083_9FLAO</name>
<feature type="transmembrane region" description="Helical" evidence="1">
    <location>
        <begin position="29"/>
        <end position="47"/>
    </location>
</feature>
<accession>A0A2U1K083</accession>
<dbReference type="AlphaFoldDB" id="A0A2U1K083"/>
<keyword evidence="1" id="KW-0812">Transmembrane</keyword>
<feature type="transmembrane region" description="Helical" evidence="1">
    <location>
        <begin position="110"/>
        <end position="129"/>
    </location>
</feature>
<evidence type="ECO:0008006" key="4">
    <source>
        <dbReference type="Google" id="ProtNLM"/>
    </source>
</evidence>
<proteinExistence type="predicted"/>
<feature type="transmembrane region" description="Helical" evidence="1">
    <location>
        <begin position="56"/>
        <end position="73"/>
    </location>
</feature>
<feature type="transmembrane region" description="Helical" evidence="1">
    <location>
        <begin position="79"/>
        <end position="98"/>
    </location>
</feature>
<sequence>MKASTPSLVLFFVASFFAIFFKVLEYDSIVLYAKSIVIPSLFIYYLVSNNYKIKPIKALVFLLCFMREVFVLLNSKESAMGSFVCILFVYLILLVLSLKDFRDLKFNQKDSTSILILVLLLGTICYSVLNLKFERLALSFSLYVIFGIVLSLLSVVVLSNYIKNESYVFVNSMMMCVCFIITDIFFVVYNFYFNLYIFSLISVITQVLSYFFMVKYFIAKDQIKVDLDDNRFSIS</sequence>
<keyword evidence="1" id="KW-1133">Transmembrane helix</keyword>
<dbReference type="RefSeq" id="WP_116761239.1">
    <property type="nucleotide sequence ID" value="NZ_QCZH01000003.1"/>
</dbReference>
<protein>
    <recommendedName>
        <fullName evidence="4">YhhN-like protein</fullName>
    </recommendedName>
</protein>
<feature type="transmembrane region" description="Helical" evidence="1">
    <location>
        <begin position="141"/>
        <end position="161"/>
    </location>
</feature>